<evidence type="ECO:0000313" key="2">
    <source>
        <dbReference type="Proteomes" id="UP001623592"/>
    </source>
</evidence>
<proteinExistence type="predicted"/>
<dbReference type="RefSeq" id="WP_406789332.1">
    <property type="nucleotide sequence ID" value="NZ_JBJIAA010000019.1"/>
</dbReference>
<evidence type="ECO:0000313" key="1">
    <source>
        <dbReference type="EMBL" id="MFL0252675.1"/>
    </source>
</evidence>
<name>A0ABW8TKV2_9CLOT</name>
<comment type="caution">
    <text evidence="1">The sequence shown here is derived from an EMBL/GenBank/DDBJ whole genome shotgun (WGS) entry which is preliminary data.</text>
</comment>
<reference evidence="1 2" key="1">
    <citation type="submission" date="2024-11" db="EMBL/GenBank/DDBJ databases">
        <authorList>
            <person name="Heng Y.C."/>
            <person name="Lim A.C.H."/>
            <person name="Lee J.K.Y."/>
            <person name="Kittelmann S."/>
        </authorList>
    </citation>
    <scope>NUCLEOTIDE SEQUENCE [LARGE SCALE GENOMIC DNA]</scope>
    <source>
        <strain evidence="1 2">WILCCON 0114</strain>
    </source>
</reference>
<organism evidence="1 2">
    <name type="scientific">Clostridium neuense</name>
    <dbReference type="NCBI Taxonomy" id="1728934"/>
    <lineage>
        <taxon>Bacteria</taxon>
        <taxon>Bacillati</taxon>
        <taxon>Bacillota</taxon>
        <taxon>Clostridia</taxon>
        <taxon>Eubacteriales</taxon>
        <taxon>Clostridiaceae</taxon>
        <taxon>Clostridium</taxon>
    </lineage>
</organism>
<sequence length="159" mass="16988">MSDDFSIVNDIERHLGQTVTIYTASGGQSGLGFTGVLVKVSGNFVRLITQIGPAPGCALGSCCNPYIDNVYGDSEKDDCYEDGGKKKKRKGFEGKEIKEVKESKECNEDVANIAMNYGEEGKGEVGQVASCCPNTLGSIVDLPIDRIVAFVHNAVGSDW</sequence>
<gene>
    <name evidence="1" type="ORF">ACJDT4_19865</name>
</gene>
<accession>A0ABW8TKV2</accession>
<keyword evidence="2" id="KW-1185">Reference proteome</keyword>
<dbReference type="EMBL" id="JBJIAA010000019">
    <property type="protein sequence ID" value="MFL0252675.1"/>
    <property type="molecule type" value="Genomic_DNA"/>
</dbReference>
<dbReference type="Proteomes" id="UP001623592">
    <property type="component" value="Unassembled WGS sequence"/>
</dbReference>
<protein>
    <submittedName>
        <fullName evidence="1">Uncharacterized protein</fullName>
    </submittedName>
</protein>